<evidence type="ECO:0000313" key="2">
    <source>
        <dbReference type="Proteomes" id="UP000754883"/>
    </source>
</evidence>
<protein>
    <submittedName>
        <fullName evidence="1">Uncharacterized protein</fullName>
    </submittedName>
</protein>
<dbReference type="AlphaFoldDB" id="A0A9N9U482"/>
<reference evidence="1" key="1">
    <citation type="submission" date="2021-10" db="EMBL/GenBank/DDBJ databases">
        <authorList>
            <person name="Piombo E."/>
        </authorList>
    </citation>
    <scope>NUCLEOTIDE SEQUENCE</scope>
</reference>
<proteinExistence type="predicted"/>
<organism evidence="1 2">
    <name type="scientific">Clonostachys byssicola</name>
    <dbReference type="NCBI Taxonomy" id="160290"/>
    <lineage>
        <taxon>Eukaryota</taxon>
        <taxon>Fungi</taxon>
        <taxon>Dikarya</taxon>
        <taxon>Ascomycota</taxon>
        <taxon>Pezizomycotina</taxon>
        <taxon>Sordariomycetes</taxon>
        <taxon>Hypocreomycetidae</taxon>
        <taxon>Hypocreales</taxon>
        <taxon>Bionectriaceae</taxon>
        <taxon>Clonostachys</taxon>
    </lineage>
</organism>
<dbReference type="EMBL" id="CABFNO020001244">
    <property type="protein sequence ID" value="CAG9973274.1"/>
    <property type="molecule type" value="Genomic_DNA"/>
</dbReference>
<evidence type="ECO:0000313" key="1">
    <source>
        <dbReference type="EMBL" id="CAG9973274.1"/>
    </source>
</evidence>
<gene>
    <name evidence="1" type="ORF">CBYS24578_00016323</name>
</gene>
<comment type="caution">
    <text evidence="1">The sequence shown here is derived from an EMBL/GenBank/DDBJ whole genome shotgun (WGS) entry which is preliminary data.</text>
</comment>
<keyword evidence="2" id="KW-1185">Reference proteome</keyword>
<dbReference type="Proteomes" id="UP000754883">
    <property type="component" value="Unassembled WGS sequence"/>
</dbReference>
<accession>A0A9N9U482</accession>
<name>A0A9N9U482_9HYPO</name>
<sequence>MDGELVDEEYLGIGNPHYIIAQNFSEEAQEWLTHYNFAISAIVDDPKYPKGSVVVPGDVWAWSPDSLLKRGPFRGRIPLSVNDKQPASNKPTSYAITKLNGYFETSSMRAEEVIMPDSWISSEDAKPFARELLKHPQTARFFDGLNYSAWRKVYDIGSKGTEIGMTEALKLITLNGQYMKDGFFIEESGLHTESTRLLWTEVGKFGSICMWTTNVRLSASMVRS</sequence>